<dbReference type="InterPro" id="IPR058626">
    <property type="entry name" value="MdtA-like_b-barrel"/>
</dbReference>
<evidence type="ECO:0000313" key="7">
    <source>
        <dbReference type="Proteomes" id="UP000659388"/>
    </source>
</evidence>
<dbReference type="Gene3D" id="2.40.420.20">
    <property type="match status" value="1"/>
</dbReference>
<dbReference type="InterPro" id="IPR058625">
    <property type="entry name" value="MdtA-like_BSH"/>
</dbReference>
<dbReference type="GO" id="GO:0046677">
    <property type="term" value="P:response to antibiotic"/>
    <property type="evidence" value="ECO:0007669"/>
    <property type="project" value="TreeGrafter"/>
</dbReference>
<keyword evidence="7" id="KW-1185">Reference proteome</keyword>
<dbReference type="InterPro" id="IPR006143">
    <property type="entry name" value="RND_pump_MFP"/>
</dbReference>
<dbReference type="GO" id="GO:0022857">
    <property type="term" value="F:transmembrane transporter activity"/>
    <property type="evidence" value="ECO:0007669"/>
    <property type="project" value="InterPro"/>
</dbReference>
<evidence type="ECO:0000259" key="4">
    <source>
        <dbReference type="Pfam" id="PF25917"/>
    </source>
</evidence>
<dbReference type="SUPFAM" id="SSF111369">
    <property type="entry name" value="HlyD-like secretion proteins"/>
    <property type="match status" value="1"/>
</dbReference>
<dbReference type="Proteomes" id="UP000659388">
    <property type="component" value="Unassembled WGS sequence"/>
</dbReference>
<proteinExistence type="inferred from homology"/>
<dbReference type="Gene3D" id="2.40.50.100">
    <property type="match status" value="1"/>
</dbReference>
<feature type="signal peptide" evidence="2">
    <location>
        <begin position="1"/>
        <end position="24"/>
    </location>
</feature>
<dbReference type="Pfam" id="PF25944">
    <property type="entry name" value="Beta-barrel_RND"/>
    <property type="match status" value="1"/>
</dbReference>
<dbReference type="InterPro" id="IPR058624">
    <property type="entry name" value="MdtA-like_HH"/>
</dbReference>
<feature type="chain" id="PRO_5037727054" evidence="2">
    <location>
        <begin position="25"/>
        <end position="379"/>
    </location>
</feature>
<dbReference type="Pfam" id="PF25876">
    <property type="entry name" value="HH_MFP_RND"/>
    <property type="match status" value="1"/>
</dbReference>
<dbReference type="GO" id="GO:0005886">
    <property type="term" value="C:plasma membrane"/>
    <property type="evidence" value="ECO:0007669"/>
    <property type="project" value="TreeGrafter"/>
</dbReference>
<sequence length="379" mass="41719">MKRLIQKKQTALMLFLAAAIFIQSCNNSKNEIEQEHDTIKAEVITLQPTDAVINKAFPTSLQGKDNIQLRPQISGYIDKIYVDEGAYVKAGQALFSINASVYREQKNTALASLAMAKSQLESSKLELDKYKVLSENNVVADFQYQKAKTEYENAKAALKQQETLVASADVNLGFTVVKAPVSGYIGRIPNRQGALVGPNDAQALTTLSQVSEIYAYFSVSENEILKINASRPGSTLLEKLKSFQDVTLLLSDGSTYNHLGKIDMMDGQFDATTGSVILRASFPNPEKLLRTGNTGRVVLKSTEQNVYKIPLLATYELQDKLMVGLLDSSNQMQRIALKDYIKSDDFYIVKSGFNPGDQVIANELASIPENATISPKVNP</sequence>
<dbReference type="RefSeq" id="WP_202242326.1">
    <property type="nucleotide sequence ID" value="NZ_JAESIY010000001.1"/>
</dbReference>
<dbReference type="Pfam" id="PF25917">
    <property type="entry name" value="BSH_RND"/>
    <property type="match status" value="1"/>
</dbReference>
<dbReference type="PANTHER" id="PTHR30158">
    <property type="entry name" value="ACRA/E-RELATED COMPONENT OF DRUG EFFLUX TRANSPORTER"/>
    <property type="match status" value="1"/>
</dbReference>
<keyword evidence="2" id="KW-0732">Signal</keyword>
<dbReference type="Gene3D" id="1.10.287.470">
    <property type="entry name" value="Helix hairpin bin"/>
    <property type="match status" value="1"/>
</dbReference>
<dbReference type="PROSITE" id="PS51257">
    <property type="entry name" value="PROKAR_LIPOPROTEIN"/>
    <property type="match status" value="1"/>
</dbReference>
<accession>A0A937F507</accession>
<evidence type="ECO:0000259" key="5">
    <source>
        <dbReference type="Pfam" id="PF25944"/>
    </source>
</evidence>
<name>A0A937F507_9BACT</name>
<protein>
    <submittedName>
        <fullName evidence="6">Efflux RND transporter periplasmic adaptor subunit</fullName>
    </submittedName>
</protein>
<organism evidence="6 7">
    <name type="scientific">Fulvivirga sediminis</name>
    <dbReference type="NCBI Taxonomy" id="2803949"/>
    <lineage>
        <taxon>Bacteria</taxon>
        <taxon>Pseudomonadati</taxon>
        <taxon>Bacteroidota</taxon>
        <taxon>Cytophagia</taxon>
        <taxon>Cytophagales</taxon>
        <taxon>Fulvivirgaceae</taxon>
        <taxon>Fulvivirga</taxon>
    </lineage>
</organism>
<dbReference type="EMBL" id="JAESIY010000001">
    <property type="protein sequence ID" value="MBL3655126.1"/>
    <property type="molecule type" value="Genomic_DNA"/>
</dbReference>
<dbReference type="NCBIfam" id="TIGR01730">
    <property type="entry name" value="RND_mfp"/>
    <property type="match status" value="1"/>
</dbReference>
<dbReference type="PANTHER" id="PTHR30158:SF23">
    <property type="entry name" value="MULTIDRUG RESISTANCE PROTEIN MEXA"/>
    <property type="match status" value="1"/>
</dbReference>
<comment type="caution">
    <text evidence="6">The sequence shown here is derived from an EMBL/GenBank/DDBJ whole genome shotgun (WGS) entry which is preliminary data.</text>
</comment>
<comment type="similarity">
    <text evidence="1">Belongs to the membrane fusion protein (MFP) (TC 8.A.1) family.</text>
</comment>
<evidence type="ECO:0000256" key="1">
    <source>
        <dbReference type="ARBA" id="ARBA00009477"/>
    </source>
</evidence>
<feature type="domain" description="Multidrug resistance protein MdtA-like beta-barrel" evidence="5">
    <location>
        <begin position="213"/>
        <end position="301"/>
    </location>
</feature>
<evidence type="ECO:0000313" key="6">
    <source>
        <dbReference type="EMBL" id="MBL3655126.1"/>
    </source>
</evidence>
<reference evidence="6" key="1">
    <citation type="submission" date="2021-01" db="EMBL/GenBank/DDBJ databases">
        <title>Fulvivirga kasyanovii gen. nov., sp nov., a novel member of the phylum Bacteroidetes isolated from seawater in a mussel farm.</title>
        <authorList>
            <person name="Zhao L.-H."/>
            <person name="Wang Z.-J."/>
        </authorList>
    </citation>
    <scope>NUCLEOTIDE SEQUENCE</scope>
    <source>
        <strain evidence="6">2943</strain>
    </source>
</reference>
<dbReference type="GO" id="GO:0030313">
    <property type="term" value="C:cell envelope"/>
    <property type="evidence" value="ECO:0007669"/>
    <property type="project" value="UniProtKB-SubCell"/>
</dbReference>
<dbReference type="Gene3D" id="2.40.30.170">
    <property type="match status" value="1"/>
</dbReference>
<feature type="domain" description="Multidrug resistance protein MdtA-like alpha-helical hairpin" evidence="3">
    <location>
        <begin position="107"/>
        <end position="175"/>
    </location>
</feature>
<dbReference type="AlphaFoldDB" id="A0A937F507"/>
<evidence type="ECO:0000259" key="3">
    <source>
        <dbReference type="Pfam" id="PF25876"/>
    </source>
</evidence>
<feature type="domain" description="Multidrug resistance protein MdtA-like barrel-sandwich hybrid" evidence="4">
    <location>
        <begin position="67"/>
        <end position="206"/>
    </location>
</feature>
<gene>
    <name evidence="6" type="ORF">JL102_03230</name>
</gene>
<evidence type="ECO:0000256" key="2">
    <source>
        <dbReference type="SAM" id="SignalP"/>
    </source>
</evidence>